<dbReference type="AlphaFoldDB" id="A0A8H5CMH2"/>
<reference evidence="3 4" key="1">
    <citation type="journal article" date="2020" name="ISME J.">
        <title>Uncovering the hidden diversity of litter-decomposition mechanisms in mushroom-forming fungi.</title>
        <authorList>
            <person name="Floudas D."/>
            <person name="Bentzer J."/>
            <person name="Ahren D."/>
            <person name="Johansson T."/>
            <person name="Persson P."/>
            <person name="Tunlid A."/>
        </authorList>
    </citation>
    <scope>NUCLEOTIDE SEQUENCE [LARGE SCALE GENOMIC DNA]</scope>
    <source>
        <strain evidence="3 4">CBS 291.85</strain>
    </source>
</reference>
<keyword evidence="2" id="KW-0812">Transmembrane</keyword>
<evidence type="ECO:0000256" key="2">
    <source>
        <dbReference type="SAM" id="Phobius"/>
    </source>
</evidence>
<protein>
    <submittedName>
        <fullName evidence="3">Uncharacterized protein</fullName>
    </submittedName>
</protein>
<evidence type="ECO:0000256" key="1">
    <source>
        <dbReference type="SAM" id="MobiDB-lite"/>
    </source>
</evidence>
<feature type="region of interest" description="Disordered" evidence="1">
    <location>
        <begin position="364"/>
        <end position="386"/>
    </location>
</feature>
<dbReference type="Proteomes" id="UP000559256">
    <property type="component" value="Unassembled WGS sequence"/>
</dbReference>
<feature type="region of interest" description="Disordered" evidence="1">
    <location>
        <begin position="292"/>
        <end position="348"/>
    </location>
</feature>
<accession>A0A8H5CMH2</accession>
<proteinExistence type="predicted"/>
<feature type="transmembrane region" description="Helical" evidence="2">
    <location>
        <begin position="177"/>
        <end position="200"/>
    </location>
</feature>
<feature type="transmembrane region" description="Helical" evidence="2">
    <location>
        <begin position="221"/>
        <end position="241"/>
    </location>
</feature>
<evidence type="ECO:0000313" key="4">
    <source>
        <dbReference type="Proteomes" id="UP000559256"/>
    </source>
</evidence>
<evidence type="ECO:0000313" key="3">
    <source>
        <dbReference type="EMBL" id="KAF5343553.1"/>
    </source>
</evidence>
<sequence length="386" mass="43232">MADSDPEQSVLTSQDSWDISEAVISETIQGLFYGLECLLMFAAVYKLSRRGLRKSIRRQLLILVIAIMFICSTTTAVCNVVGDVVQLRSMAPALNYDPTMAIQKTQIIAVFTTRISYLLGDLIVVWRAWILFGGEPIFRGVLAACFTMTFVAAIVNLVFTIRNILDFEFKPQPGARLILPATLFFTNMVATSFIAYKTWYYRRSVAKFLNRGSKRGQVENVLILLIESGFLYSFLWILSLISTSNPQYYDFAVFFGTILPHAAGIYPTTIILLTAFQKSCCDTTLQGQVPSLGVHTTKSSDREERGVPTQSLRFAPMQATRTGDEDFRSSSDFGRSASRGRYSRENRMDSEVEMYGIDIVEAGHKRDSVSRGSKHEGIKHEGTEVV</sequence>
<feature type="transmembrane region" description="Helical" evidence="2">
    <location>
        <begin position="30"/>
        <end position="48"/>
    </location>
</feature>
<keyword evidence="4" id="KW-1185">Reference proteome</keyword>
<feature type="transmembrane region" description="Helical" evidence="2">
    <location>
        <begin position="253"/>
        <end position="276"/>
    </location>
</feature>
<dbReference type="OrthoDB" id="3174341at2759"/>
<feature type="transmembrane region" description="Helical" evidence="2">
    <location>
        <begin position="107"/>
        <end position="129"/>
    </location>
</feature>
<organism evidence="3 4">
    <name type="scientific">Tetrapyrgos nigripes</name>
    <dbReference type="NCBI Taxonomy" id="182062"/>
    <lineage>
        <taxon>Eukaryota</taxon>
        <taxon>Fungi</taxon>
        <taxon>Dikarya</taxon>
        <taxon>Basidiomycota</taxon>
        <taxon>Agaricomycotina</taxon>
        <taxon>Agaricomycetes</taxon>
        <taxon>Agaricomycetidae</taxon>
        <taxon>Agaricales</taxon>
        <taxon>Marasmiineae</taxon>
        <taxon>Marasmiaceae</taxon>
        <taxon>Tetrapyrgos</taxon>
    </lineage>
</organism>
<gene>
    <name evidence="3" type="ORF">D9758_012958</name>
</gene>
<dbReference type="EMBL" id="JAACJM010000138">
    <property type="protein sequence ID" value="KAF5343553.1"/>
    <property type="molecule type" value="Genomic_DNA"/>
</dbReference>
<keyword evidence="2" id="KW-0472">Membrane</keyword>
<name>A0A8H5CMH2_9AGAR</name>
<feature type="transmembrane region" description="Helical" evidence="2">
    <location>
        <begin position="60"/>
        <end position="87"/>
    </location>
</feature>
<comment type="caution">
    <text evidence="3">The sequence shown here is derived from an EMBL/GenBank/DDBJ whole genome shotgun (WGS) entry which is preliminary data.</text>
</comment>
<feature type="transmembrane region" description="Helical" evidence="2">
    <location>
        <begin position="141"/>
        <end position="165"/>
    </location>
</feature>
<keyword evidence="2" id="KW-1133">Transmembrane helix</keyword>